<sequence length="1798" mass="179518">MLSNTIDNNIYNFTKDATTITTDSSAITTAKDTTLKLNNHDLTIIASSGDGIATTGGTLTVQNAGSLTVSGAKAINANNSKEEITAVNATLNGDVSTNNVVNIKATKAAKVNGAVSINGGEATTVTGAVNADGANAAVTIDSADTTIGSDITANGKGAKVTAKNLSKLDGDVTTDDDGSVELGFKEGASWTGDNGGNTTMSLSKGSWNGANTGKLNATLTNGTTWTGDSSGAGSMIKLDASTWNGANSGANANVTLTNGASWSKGNTADGVTVKADKSTWTGANGGAKANITLSNSASWTGTNTGNNATISLTDSSWSGDNSGAGLSLTNGSSWTGASTSADFALTLNGSTWNNSGTSSLKSFTGTNGIVDMTNAAAGVTIGSYSGDATVIYKHNSSNPAEVYGGNFTVNKAAANSKITMLTDNTGVDTTDEDKINEALDALAGKLFYTGAIGGAENNLNGTVKIAEGLTATSVVVTSITGEHLTDKEYRKAGVLSNTVDNNIYNFTKDATTITTAGSAVTTAKDTTLKLNNNDMTITANSGDGIATTGGKLTVQNAGSLTVSGAKAINANNSKVDITAVNATLNGDVSTNNVVNIKATKAAKVNGAVSANGANAAVTIDSADTTIGSDITANGKGAKVTAKNLSKLDGDVTTDADGSVELNFKEGASWTGDNSGNTTMSLSKGIWNGANTGKLNATLTNGTTWTGDSSGAGSTIKLDASTWNGANSGANATISLTDSNWTGDNSGVGLSLTANNSKWNGSTSTAGSATLTNGSIWNGASTSADFSLTLNGSTWNNSGASSLKSFNGTNGIVDMTNAAASVTIGSYSGDATVIYKHNSSNPGEVYGGNFTVNKAAANSKITMLTDNTGVDTTDEDKINEALDALAGKLFYTGAIGGAENNLNGTVKIAEGLTATSVAKQTAGIVYDKTTGQGSADHKTVTPGPVYPTEQDRTAFVTSITGEHFADKEYRKAGVLSNTVDNNIYNFTKDATTITTDSSAITTAKDTTLKLNNHDLTITANGGDGIATTGGKLTVQNAGSLTVKGAKAINANNSKVDITAVNATLNGDVSTNNVVNIKATKAAKVNGAMSASGANSSVSINGTASAAISGAVSADGANAAVTIDSADTTIGSDITANGKGAKVTAKNLSKLNGNVATDADGSVELNFKEGASWTGDNSGNTTMSLSKGTWNGANTGKLNATLTNGTSWTGDSSGAGSTIKLDASSWSGMNSGANANVTLTNGASWSKGNTATGANSGANTNITLTNATTWTGANNGANATVNLTDSSWSGDNSGAGLSITANNSKWNGSTSAAGSATLTNGSSWTGASTSGDFSLTLNGSTWNNSGASSLKSFAGTNGIVDMTNAAASVTIGSYSGDATVIYKHNSSNPGEVYGGNFTVNSAKNGSKITMLTDNTGVDTTDEDKINEALDALAGKLFYLGAIGGAESNLNGTVKIAEGLTATSVAKQTAGIVYDKTTGQGSADHKTVTPGPVYPTEQDRTAFVTSITGEHLTDKEYRKAGVLSNTVDNNIYNFTKDATTITTDSSAVTTAKDTTLKLNNHDLTITANSGDGIATSGGKLTVQNAGSLTVSGAKAINANNSKVDITAVNATLNGDVTTNNAVTIKATKAAKVNGAVSANGANSSVSISGTASAAISGAVSADGANAAVTIDSEDTTIIGSDITANGKGAKVTAKNLSKLNGNVATDADGSVELTFKEGAAWSGDNAGNTTMSLSKGSWNGANTGKLNATLTNGTSWTGDSSGAGSTIKLDASSWSGMNSGANANVTLTNGASWSKGNTARS</sequence>
<comment type="caution">
    <text evidence="1">The sequence shown here is derived from an EMBL/GenBank/DDBJ whole genome shotgun (WGS) entry which is preliminary data.</text>
</comment>
<reference evidence="1 2" key="1">
    <citation type="journal article" date="2016" name="Nat. Biotechnol.">
        <title>Measurement of bacterial replication rates in microbial communities.</title>
        <authorList>
            <person name="Brown C.T."/>
            <person name="Olm M.R."/>
            <person name="Thomas B.C."/>
            <person name="Banfield J.F."/>
        </authorList>
    </citation>
    <scope>NUCLEOTIDE SEQUENCE [LARGE SCALE GENOMIC DNA]</scope>
    <source>
        <strain evidence="1">46_33</strain>
    </source>
</reference>
<evidence type="ECO:0000313" key="2">
    <source>
        <dbReference type="Proteomes" id="UP000186777"/>
    </source>
</evidence>
<proteinExistence type="predicted"/>
<accession>A0A1Q6R8L2</accession>
<protein>
    <recommendedName>
        <fullName evidence="3">Autotransporter domain-containing protein</fullName>
    </recommendedName>
</protein>
<dbReference type="Proteomes" id="UP000186777">
    <property type="component" value="Unassembled WGS sequence"/>
</dbReference>
<organism evidence="1 2">
    <name type="scientific">Phascolarctobacterium succinatutens</name>
    <dbReference type="NCBI Taxonomy" id="626940"/>
    <lineage>
        <taxon>Bacteria</taxon>
        <taxon>Bacillati</taxon>
        <taxon>Bacillota</taxon>
        <taxon>Negativicutes</taxon>
        <taxon>Acidaminococcales</taxon>
        <taxon>Acidaminococcaceae</taxon>
        <taxon>Phascolarctobacterium</taxon>
    </lineage>
</organism>
<evidence type="ECO:0000313" key="1">
    <source>
        <dbReference type="EMBL" id="OLA38718.1"/>
    </source>
</evidence>
<evidence type="ECO:0008006" key="3">
    <source>
        <dbReference type="Google" id="ProtNLM"/>
    </source>
</evidence>
<dbReference type="STRING" id="626940.BHW43_03065"/>
<dbReference type="RefSeq" id="WP_303679469.1">
    <property type="nucleotide sequence ID" value="NZ_MNTG01000010.1"/>
</dbReference>
<dbReference type="InterPro" id="IPR012332">
    <property type="entry name" value="Autotransporter_pectin_lyase_C"/>
</dbReference>
<dbReference type="EMBL" id="MNTG01000010">
    <property type="protein sequence ID" value="OLA38718.1"/>
    <property type="molecule type" value="Genomic_DNA"/>
</dbReference>
<name>A0A1Q6R8L2_9FIRM</name>
<gene>
    <name evidence="1" type="ORF">BHW43_03065</name>
</gene>
<dbReference type="Gene3D" id="2.160.20.20">
    <property type="match status" value="3"/>
</dbReference>